<dbReference type="EMBL" id="JAMYWD010003291">
    <property type="protein sequence ID" value="KAJ4931583.1"/>
    <property type="molecule type" value="Genomic_DNA"/>
</dbReference>
<sequence length="100" mass="10555">MSGGGSRPSAPGAGVNGHEEGYGRGNGFGVNSVVLWDCEGNLVSTDVRRPLSASLQMANIPPRGLALLETRSSNGFRQSDDLLSTNPNPRFRNASSVWKP</sequence>
<evidence type="ECO:0000256" key="1">
    <source>
        <dbReference type="SAM" id="MobiDB-lite"/>
    </source>
</evidence>
<organism evidence="2 3">
    <name type="scientific">Protea cynaroides</name>
    <dbReference type="NCBI Taxonomy" id="273540"/>
    <lineage>
        <taxon>Eukaryota</taxon>
        <taxon>Viridiplantae</taxon>
        <taxon>Streptophyta</taxon>
        <taxon>Embryophyta</taxon>
        <taxon>Tracheophyta</taxon>
        <taxon>Spermatophyta</taxon>
        <taxon>Magnoliopsida</taxon>
        <taxon>Proteales</taxon>
        <taxon>Proteaceae</taxon>
        <taxon>Protea</taxon>
    </lineage>
</organism>
<evidence type="ECO:0000313" key="2">
    <source>
        <dbReference type="EMBL" id="KAJ4931583.1"/>
    </source>
</evidence>
<dbReference type="Proteomes" id="UP001141806">
    <property type="component" value="Unassembled WGS sequence"/>
</dbReference>
<feature type="region of interest" description="Disordered" evidence="1">
    <location>
        <begin position="76"/>
        <end position="100"/>
    </location>
</feature>
<reference evidence="2" key="1">
    <citation type="journal article" date="2023" name="Plant J.">
        <title>The genome of the king protea, Protea cynaroides.</title>
        <authorList>
            <person name="Chang J."/>
            <person name="Duong T.A."/>
            <person name="Schoeman C."/>
            <person name="Ma X."/>
            <person name="Roodt D."/>
            <person name="Barker N."/>
            <person name="Li Z."/>
            <person name="Van de Peer Y."/>
            <person name="Mizrachi E."/>
        </authorList>
    </citation>
    <scope>NUCLEOTIDE SEQUENCE</scope>
    <source>
        <tissue evidence="2">Young leaves</tissue>
    </source>
</reference>
<name>A0A9Q0JT35_9MAGN</name>
<proteinExistence type="predicted"/>
<dbReference type="AlphaFoldDB" id="A0A9Q0JT35"/>
<feature type="region of interest" description="Disordered" evidence="1">
    <location>
        <begin position="1"/>
        <end position="23"/>
    </location>
</feature>
<protein>
    <submittedName>
        <fullName evidence="2">Uncharacterized protein</fullName>
    </submittedName>
</protein>
<gene>
    <name evidence="2" type="ORF">NE237_014318</name>
</gene>
<accession>A0A9Q0JT35</accession>
<keyword evidence="3" id="KW-1185">Reference proteome</keyword>
<evidence type="ECO:0000313" key="3">
    <source>
        <dbReference type="Proteomes" id="UP001141806"/>
    </source>
</evidence>
<comment type="caution">
    <text evidence="2">The sequence shown here is derived from an EMBL/GenBank/DDBJ whole genome shotgun (WGS) entry which is preliminary data.</text>
</comment>